<dbReference type="GO" id="GO:0000502">
    <property type="term" value="C:proteasome complex"/>
    <property type="evidence" value="ECO:0007669"/>
    <property type="project" value="UniProtKB-KW"/>
</dbReference>
<dbReference type="Gene3D" id="3.40.50.10900">
    <property type="entry name" value="PAC-like subunit"/>
    <property type="match status" value="1"/>
</dbReference>
<dbReference type="Proteomes" id="UP000216352">
    <property type="component" value="Unassembled WGS sequence"/>
</dbReference>
<comment type="caution">
    <text evidence="1">The sequence shown here is derived from an EMBL/GenBank/DDBJ whole genome shotgun (WGS) entry which is preliminary data.</text>
</comment>
<evidence type="ECO:0000313" key="2">
    <source>
        <dbReference type="Proteomes" id="UP000216352"/>
    </source>
</evidence>
<dbReference type="STRING" id="1603886.GCA_001895165_01447"/>
<gene>
    <name evidence="1" type="ORF">BLEM_2161</name>
</gene>
<reference evidence="1 2" key="1">
    <citation type="journal article" date="2017" name="BMC Genomics">
        <title>Comparative genomic and phylogenomic analyses of the Bifidobacteriaceae family.</title>
        <authorList>
            <person name="Lugli G.A."/>
            <person name="Milani C."/>
            <person name="Turroni F."/>
            <person name="Duranti S."/>
            <person name="Mancabelli L."/>
            <person name="Mangifesta M."/>
            <person name="Ferrario C."/>
            <person name="Modesto M."/>
            <person name="Mattarelli P."/>
            <person name="Jiri K."/>
            <person name="van Sinderen D."/>
            <person name="Ventura M."/>
        </authorList>
    </citation>
    <scope>NUCLEOTIDE SEQUENCE [LARGE SCALE GENOMIC DNA]</scope>
    <source>
        <strain evidence="1 2">DSM 28807</strain>
    </source>
</reference>
<dbReference type="Pfam" id="PF09754">
    <property type="entry name" value="PAC2"/>
    <property type="match status" value="1"/>
</dbReference>
<dbReference type="InterPro" id="IPR038389">
    <property type="entry name" value="PSMG2_sf"/>
</dbReference>
<protein>
    <submittedName>
        <fullName evidence="1">PAC2 (Proteasome assembly chaperone) family protein</fullName>
    </submittedName>
</protein>
<proteinExistence type="predicted"/>
<dbReference type="AlphaFoldDB" id="A0A261FME5"/>
<keyword evidence="2" id="KW-1185">Reference proteome</keyword>
<name>A0A261FME5_9BIFI</name>
<evidence type="ECO:0000313" key="1">
    <source>
        <dbReference type="EMBL" id="OZG59986.1"/>
    </source>
</evidence>
<accession>A0A261FME5</accession>
<dbReference type="InterPro" id="IPR019151">
    <property type="entry name" value="Proteasome_assmbl_chaperone_2"/>
</dbReference>
<keyword evidence="1" id="KW-0647">Proteasome</keyword>
<dbReference type="RefSeq" id="WP_072726026.1">
    <property type="nucleotide sequence ID" value="NZ_BDIS01000019.1"/>
</dbReference>
<dbReference type="EMBL" id="MWWX01000019">
    <property type="protein sequence ID" value="OZG59986.1"/>
    <property type="molecule type" value="Genomic_DNA"/>
</dbReference>
<organism evidence="1 2">
    <name type="scientific">Bifidobacterium lemurum</name>
    <dbReference type="NCBI Taxonomy" id="1603886"/>
    <lineage>
        <taxon>Bacteria</taxon>
        <taxon>Bacillati</taxon>
        <taxon>Actinomycetota</taxon>
        <taxon>Actinomycetes</taxon>
        <taxon>Bifidobacteriales</taxon>
        <taxon>Bifidobacteriaceae</taxon>
        <taxon>Bifidobacterium</taxon>
    </lineage>
</organism>
<dbReference type="PIRSF" id="PIRSF028754">
    <property type="entry name" value="UCP028754"/>
    <property type="match status" value="1"/>
</dbReference>
<dbReference type="InterPro" id="IPR008492">
    <property type="entry name" value="Rv2714-like"/>
</dbReference>
<sequence length="277" mass="31440">MTEDTKQRSGLVMVAAFDGWNDACQAATNVIRHLVKHYESREIRHISCDGFYDYQVSRPMMCHVTGRARIIWPQTTFYEIALSRRQRIIAQIAPEPNYRWREYCRQSLHIAEELDVDHVVTLGAMFADCPHTRPLPISISSGSRACEDDRQYNGPIGIPTVLDAMADEAGFATTSMWVSLPQYLGSEECAQGTLELMRGLSCLTGIEFDESGLAEKTRRWEAQASMLLRCNDHLADYVRHLEREYDLNAEAERDASIGAPQAEQLVKETEDFLRSMG</sequence>
<dbReference type="SUPFAM" id="SSF159659">
    <property type="entry name" value="Cgl1923-like"/>
    <property type="match status" value="1"/>
</dbReference>